<reference evidence="2" key="1">
    <citation type="journal article" date="2019" name="Int. J. Syst. Evol. Microbiol.">
        <title>The Global Catalogue of Microorganisms (GCM) 10K type strain sequencing project: providing services to taxonomists for standard genome sequencing and annotation.</title>
        <authorList>
            <consortium name="The Broad Institute Genomics Platform"/>
            <consortium name="The Broad Institute Genome Sequencing Center for Infectious Disease"/>
            <person name="Wu L."/>
            <person name="Ma J."/>
        </authorList>
    </citation>
    <scope>NUCLEOTIDE SEQUENCE [LARGE SCALE GENOMIC DNA]</scope>
    <source>
        <strain evidence="2">JCM 9095</strain>
    </source>
</reference>
<organism evidence="1 2">
    <name type="scientific">Streptomyces virens</name>
    <dbReference type="NCBI Taxonomy" id="285572"/>
    <lineage>
        <taxon>Bacteria</taxon>
        <taxon>Bacillati</taxon>
        <taxon>Actinomycetota</taxon>
        <taxon>Actinomycetes</taxon>
        <taxon>Kitasatosporales</taxon>
        <taxon>Streptomycetaceae</taxon>
        <taxon>Streptomyces</taxon>
    </lineage>
</organism>
<gene>
    <name evidence="1" type="ORF">GCM10010451_32680</name>
</gene>
<protein>
    <submittedName>
        <fullName evidence="1">Uncharacterized protein</fullName>
    </submittedName>
</protein>
<evidence type="ECO:0000313" key="2">
    <source>
        <dbReference type="Proteomes" id="UP001501866"/>
    </source>
</evidence>
<proteinExistence type="predicted"/>
<dbReference type="Proteomes" id="UP001501866">
    <property type="component" value="Unassembled WGS sequence"/>
</dbReference>
<keyword evidence="2" id="KW-1185">Reference proteome</keyword>
<evidence type="ECO:0000313" key="1">
    <source>
        <dbReference type="EMBL" id="GAA3180974.1"/>
    </source>
</evidence>
<name>A0ABP6PJM1_9ACTN</name>
<accession>A0ABP6PJM1</accession>
<sequence length="105" mass="11298">MQEAAEAGTWLVGRLNGRQKVTRVEHWSVNEHGSAPMTLTLPGADAILVKGRELDAHKVAELRELAEMVDRCKTPGALADLAKIADWVANWEPGDPGLSLESDGA</sequence>
<comment type="caution">
    <text evidence="1">The sequence shown here is derived from an EMBL/GenBank/DDBJ whole genome shotgun (WGS) entry which is preliminary data.</text>
</comment>
<dbReference type="EMBL" id="BAAAUH010000022">
    <property type="protein sequence ID" value="GAA3180974.1"/>
    <property type="molecule type" value="Genomic_DNA"/>
</dbReference>